<protein>
    <submittedName>
        <fullName evidence="1">Uncharacterized protein</fullName>
    </submittedName>
</protein>
<dbReference type="EMBL" id="CAAALY010002785">
    <property type="protein sequence ID" value="VEL07930.1"/>
    <property type="molecule type" value="Genomic_DNA"/>
</dbReference>
<evidence type="ECO:0000313" key="2">
    <source>
        <dbReference type="Proteomes" id="UP000784294"/>
    </source>
</evidence>
<comment type="caution">
    <text evidence="1">The sequence shown here is derived from an EMBL/GenBank/DDBJ whole genome shotgun (WGS) entry which is preliminary data.</text>
</comment>
<feature type="non-terminal residue" evidence="1">
    <location>
        <position position="815"/>
    </location>
</feature>
<proteinExistence type="predicted"/>
<keyword evidence="2" id="KW-1185">Reference proteome</keyword>
<organism evidence="1 2">
    <name type="scientific">Protopolystoma xenopodis</name>
    <dbReference type="NCBI Taxonomy" id="117903"/>
    <lineage>
        <taxon>Eukaryota</taxon>
        <taxon>Metazoa</taxon>
        <taxon>Spiralia</taxon>
        <taxon>Lophotrochozoa</taxon>
        <taxon>Platyhelminthes</taxon>
        <taxon>Monogenea</taxon>
        <taxon>Polyopisthocotylea</taxon>
        <taxon>Polystomatidea</taxon>
        <taxon>Polystomatidae</taxon>
        <taxon>Protopolystoma</taxon>
    </lineage>
</organism>
<gene>
    <name evidence="1" type="ORF">PXEA_LOCUS1370</name>
</gene>
<evidence type="ECO:0000313" key="1">
    <source>
        <dbReference type="EMBL" id="VEL07930.1"/>
    </source>
</evidence>
<reference evidence="1" key="1">
    <citation type="submission" date="2018-11" db="EMBL/GenBank/DDBJ databases">
        <authorList>
            <consortium name="Pathogen Informatics"/>
        </authorList>
    </citation>
    <scope>NUCLEOTIDE SEQUENCE</scope>
</reference>
<dbReference type="AlphaFoldDB" id="A0A3S5FBS0"/>
<name>A0A3S5FBS0_9PLAT</name>
<accession>A0A3S5FBS0</accession>
<dbReference type="Proteomes" id="UP000784294">
    <property type="component" value="Unassembled WGS sequence"/>
</dbReference>
<sequence>MHTYQTQLRHEVAWREHILDRLHNFENVSPKDIIRAPDEAPVDNQPSFDLSSGSLLSASAEGRHSDPDVNFLRLETKKLEDEELTASSAKFDDLLDEIIHHYAPPLWIFLNSVEITTSASRKPYRLPPEMPSDLELSLRRIMFQRTINESRLALRTFLTPASTSLVDLLNRLKQIHDSLLSWHSRLLEASKREDAIFGDLCTCGQKAKQVDNQRHVRFGNTCPCTEHTTQHLPMDVGESISGSLQNPINAGEENQVALFRECSSPVARRTECTGLIYCGLSSLEEDAYVNLETDIESYNHLRLIWQLHDHLDSLLLRRTRMHQMVAARNSGNYPVWEHTFAELTAQETAPSSAIAPLYFSSFGIKRFISYGLSFEESTTPPSVDQIASSLPEDPITPYSQTAISSEDPVDELCEMVIRALIPHDQRCLEPCALDVDDCRTLGSDISCFSDLEGQSQPEEDSDPSWRYLEVETDHSEFRKDDILSEASCKSAFSKQLLPRDKPSEPLCALSLDPSDLDGFINTFEAWLDSAKFPSIRSASNIGEASIDSSNQRGHAHLAINQMNFSSDLAMRLHHLDLLEQHLLETMACQTMLGNDSLDATLPQRPHSVYHLSCNLPPSCRAQGAFLKRIQTIRRRVEQLFETDLLDSEAPVCLVSTLTIGPDESQSWPSNLQSSQPEVLACEEGQEDESLTPARATDNISDVLSAIVPAQISPTASNYESSACISDRLDRVDSAEAGHAPTSVSACPTESIITATTINPSASFSLGLVMSTTVSPAIAKNSRPQTKSALCKTDPKSTLDASSAVATCSTDTTNAT</sequence>